<evidence type="ECO:0000313" key="1">
    <source>
        <dbReference type="EMBL" id="ANN77512.1"/>
    </source>
</evidence>
<dbReference type="EMBL" id="CP016172">
    <property type="protein sequence ID" value="ANN77512.1"/>
    <property type="molecule type" value="Genomic_DNA"/>
</dbReference>
<dbReference type="Proteomes" id="UP000091926">
    <property type="component" value="Chromosome"/>
</dbReference>
<dbReference type="AlphaFoldDB" id="A0A193GBX2"/>
<proteinExistence type="predicted"/>
<protein>
    <submittedName>
        <fullName evidence="1">Uncharacterized protein</fullName>
    </submittedName>
</protein>
<dbReference type="STRING" id="463014.BAU07_10710"/>
<accession>A0A193GBX2</accession>
<gene>
    <name evidence="1" type="ORF">BAU07_10710</name>
</gene>
<name>A0A193GBX2_9BORD</name>
<sequence>MACSFAIEENLSPAIGNGHAYGVQRQRDHEGLPGMDGGNAVGIMRATPRYASVARATTR</sequence>
<reference evidence="1 2" key="1">
    <citation type="submission" date="2016-06" db="EMBL/GenBank/DDBJ databases">
        <title>Complete genome sequences of Bordetella bronchialis and Bordetella flabilis.</title>
        <authorList>
            <person name="LiPuma J.J."/>
            <person name="Spilker T."/>
        </authorList>
    </citation>
    <scope>NUCLEOTIDE SEQUENCE [LARGE SCALE GENOMIC DNA]</scope>
    <source>
        <strain evidence="1 2">AU10664</strain>
    </source>
</reference>
<keyword evidence="2" id="KW-1185">Reference proteome</keyword>
<evidence type="ECO:0000313" key="2">
    <source>
        <dbReference type="Proteomes" id="UP000091926"/>
    </source>
</evidence>
<dbReference type="KEGG" id="bfz:BAU07_10710"/>
<organism evidence="1 2">
    <name type="scientific">Bordetella flabilis</name>
    <dbReference type="NCBI Taxonomy" id="463014"/>
    <lineage>
        <taxon>Bacteria</taxon>
        <taxon>Pseudomonadati</taxon>
        <taxon>Pseudomonadota</taxon>
        <taxon>Betaproteobacteria</taxon>
        <taxon>Burkholderiales</taxon>
        <taxon>Alcaligenaceae</taxon>
        <taxon>Bordetella</taxon>
    </lineage>
</organism>